<dbReference type="AlphaFoldDB" id="A0A1Y0HS57"/>
<keyword evidence="1" id="KW-0472">Membrane</keyword>
<protein>
    <submittedName>
        <fullName evidence="2">Uncharacterized protein</fullName>
    </submittedName>
</protein>
<dbReference type="KEGG" id="cceu:CBR64_00055"/>
<dbReference type="KEGG" id="cceu:CBR64_20860"/>
<name>A0A1Y0HS57_CELCE</name>
<dbReference type="EMBL" id="CP021383">
    <property type="protein sequence ID" value="ARU50144.1"/>
    <property type="molecule type" value="Genomic_DNA"/>
</dbReference>
<evidence type="ECO:0000313" key="4">
    <source>
        <dbReference type="Proteomes" id="UP000196228"/>
    </source>
</evidence>
<reference evidence="2 4" key="1">
    <citation type="submission" date="2017-05" db="EMBL/GenBank/DDBJ databases">
        <authorList>
            <person name="Song R."/>
            <person name="Chenine A.L."/>
            <person name="Ruprecht R.M."/>
        </authorList>
    </citation>
    <scope>NUCLEOTIDE SEQUENCE [LARGE SCALE GENOMIC DNA]</scope>
    <source>
        <strain evidence="2 4">PSBB019</strain>
    </source>
</reference>
<organism evidence="2 4">
    <name type="scientific">Cellulosimicrobium cellulans</name>
    <name type="common">Arthrobacter luteus</name>
    <dbReference type="NCBI Taxonomy" id="1710"/>
    <lineage>
        <taxon>Bacteria</taxon>
        <taxon>Bacillati</taxon>
        <taxon>Actinomycetota</taxon>
        <taxon>Actinomycetes</taxon>
        <taxon>Micrococcales</taxon>
        <taxon>Promicromonosporaceae</taxon>
        <taxon>Cellulosimicrobium</taxon>
    </lineage>
</organism>
<proteinExistence type="predicted"/>
<dbReference type="Proteomes" id="UP000196228">
    <property type="component" value="Chromosome"/>
</dbReference>
<keyword evidence="1" id="KW-0812">Transmembrane</keyword>
<dbReference type="EMBL" id="CP021383">
    <property type="protein sequence ID" value="ARU53510.1"/>
    <property type="molecule type" value="Genomic_DNA"/>
</dbReference>
<keyword evidence="1" id="KW-1133">Transmembrane helix</keyword>
<accession>A0A1Y0HS57</accession>
<sequence>MTDDDLRETLAVVVSRISGLSDDVGEMRRELREDRREYVTQSVWLQRNALVDQRFTSQGREIGDLRAQLQTKTAELRAEVNGRRAPWWSVAAVLVSALALGWAILGPAVSGG</sequence>
<dbReference type="RefSeq" id="WP_087469235.1">
    <property type="nucleotide sequence ID" value="NZ_CP021383.1"/>
</dbReference>
<evidence type="ECO:0000256" key="1">
    <source>
        <dbReference type="SAM" id="Phobius"/>
    </source>
</evidence>
<evidence type="ECO:0000313" key="2">
    <source>
        <dbReference type="EMBL" id="ARU50144.1"/>
    </source>
</evidence>
<gene>
    <name evidence="2" type="ORF">CBR64_00055</name>
    <name evidence="3" type="ORF">CBR64_20860</name>
</gene>
<feature type="transmembrane region" description="Helical" evidence="1">
    <location>
        <begin position="85"/>
        <end position="105"/>
    </location>
</feature>
<evidence type="ECO:0000313" key="3">
    <source>
        <dbReference type="EMBL" id="ARU53510.1"/>
    </source>
</evidence>